<evidence type="ECO:0000313" key="2">
    <source>
        <dbReference type="EMBL" id="CAJ1968839.1"/>
    </source>
</evidence>
<dbReference type="EMBL" id="OY731404">
    <property type="protein sequence ID" value="CAJ1968839.1"/>
    <property type="molecule type" value="Genomic_DNA"/>
</dbReference>
<dbReference type="Gramene" id="rna-AYBTSS11_LOCUS21932">
    <property type="protein sequence ID" value="CAJ1968839.1"/>
    <property type="gene ID" value="gene-AYBTSS11_LOCUS21932"/>
</dbReference>
<organism evidence="2 3">
    <name type="scientific">Sphenostylis stenocarpa</name>
    <dbReference type="NCBI Taxonomy" id="92480"/>
    <lineage>
        <taxon>Eukaryota</taxon>
        <taxon>Viridiplantae</taxon>
        <taxon>Streptophyta</taxon>
        <taxon>Embryophyta</taxon>
        <taxon>Tracheophyta</taxon>
        <taxon>Spermatophyta</taxon>
        <taxon>Magnoliopsida</taxon>
        <taxon>eudicotyledons</taxon>
        <taxon>Gunneridae</taxon>
        <taxon>Pentapetalae</taxon>
        <taxon>rosids</taxon>
        <taxon>fabids</taxon>
        <taxon>Fabales</taxon>
        <taxon>Fabaceae</taxon>
        <taxon>Papilionoideae</taxon>
        <taxon>50 kb inversion clade</taxon>
        <taxon>NPAAA clade</taxon>
        <taxon>indigoferoid/millettioid clade</taxon>
        <taxon>Phaseoleae</taxon>
        <taxon>Sphenostylis</taxon>
    </lineage>
</organism>
<sequence length="153" mass="17490">MTWCIGFLFSFFYFLVLNFHDLQWGREGEYRIRLWQGGYGDANQRIDYVFKVVLIGDSEKFSKQRRCDTNATHLFVPSLHNASSRPPLVAVSGGAGRDCIRFLREALWRHGGVVVLMAEAVVVHWNLEGDLQTGAIAGYSLLWLLMWAMTMVT</sequence>
<name>A0AA86VIZ7_9FABA</name>
<accession>A0AA86VIZ7</accession>
<dbReference type="AlphaFoldDB" id="A0AA86VIZ7"/>
<evidence type="ECO:0000256" key="1">
    <source>
        <dbReference type="SAM" id="SignalP"/>
    </source>
</evidence>
<feature type="chain" id="PRO_5041720744" evidence="1">
    <location>
        <begin position="19"/>
        <end position="153"/>
    </location>
</feature>
<dbReference type="Proteomes" id="UP001189624">
    <property type="component" value="Chromosome 7"/>
</dbReference>
<gene>
    <name evidence="2" type="ORF">AYBTSS11_LOCUS21932</name>
</gene>
<protein>
    <submittedName>
        <fullName evidence="2">Uncharacterized protein</fullName>
    </submittedName>
</protein>
<evidence type="ECO:0000313" key="3">
    <source>
        <dbReference type="Proteomes" id="UP001189624"/>
    </source>
</evidence>
<keyword evidence="3" id="KW-1185">Reference proteome</keyword>
<reference evidence="2" key="1">
    <citation type="submission" date="2023-10" db="EMBL/GenBank/DDBJ databases">
        <authorList>
            <person name="Domelevo Entfellner J.-B."/>
        </authorList>
    </citation>
    <scope>NUCLEOTIDE SEQUENCE</scope>
</reference>
<proteinExistence type="predicted"/>
<keyword evidence="1" id="KW-0732">Signal</keyword>
<feature type="signal peptide" evidence="1">
    <location>
        <begin position="1"/>
        <end position="18"/>
    </location>
</feature>